<dbReference type="Proteomes" id="UP000179334">
    <property type="component" value="Unassembled WGS sequence"/>
</dbReference>
<dbReference type="Pfam" id="PF08340">
    <property type="entry name" value="YicC-like_C"/>
    <property type="match status" value="1"/>
</dbReference>
<dbReference type="Pfam" id="PF03755">
    <property type="entry name" value="YicC-like_N"/>
    <property type="match status" value="1"/>
</dbReference>
<accession>A0A1F6SWN5</accession>
<evidence type="ECO:0000256" key="5">
    <source>
        <dbReference type="ARBA" id="ARBA00035648"/>
    </source>
</evidence>
<dbReference type="InterPro" id="IPR013551">
    <property type="entry name" value="YicC-like_C"/>
</dbReference>
<evidence type="ECO:0000256" key="2">
    <source>
        <dbReference type="ARBA" id="ARBA00022722"/>
    </source>
</evidence>
<keyword evidence="2" id="KW-0540">Nuclease</keyword>
<gene>
    <name evidence="8" type="ORF">A2V91_07020</name>
</gene>
<keyword evidence="4" id="KW-0378">Hydrolase</keyword>
<name>A0A1F6SWN5_9PROT</name>
<dbReference type="GO" id="GO:0004521">
    <property type="term" value="F:RNA endonuclease activity"/>
    <property type="evidence" value="ECO:0007669"/>
    <property type="project" value="InterPro"/>
</dbReference>
<feature type="domain" description="Endoribonuclease YicC-like C-terminal" evidence="7">
    <location>
        <begin position="174"/>
        <end position="287"/>
    </location>
</feature>
<sequence length="287" mass="32503">MIHSMTAFARRETDTPWGTLTWELRSVNHRYLDFGARLPEELRGLEPKVRSLAQARLKRGKVDGTLWFTRLASADMAFDAEQVRRLMAAAGEAQRLAGSGLAPLRAIDVLRWPGVVQGATLDVEGIGASALTLLARTLDELVEARSREGAQLRDLLLQRLATMERIVTDTRTLLPEAIRLYRERLELRLKEIREQLEPARLEQEMVLFANRIDVAEELDRLAAHVSEIRRVLDAPEPAGRRLDFLMQELNREANTLGSKAADVRVTNASVELKVLIDQMREQIQNIE</sequence>
<evidence type="ECO:0000256" key="3">
    <source>
        <dbReference type="ARBA" id="ARBA00022759"/>
    </source>
</evidence>
<comment type="cofactor">
    <cofactor evidence="1">
        <name>a divalent metal cation</name>
        <dbReference type="ChEBI" id="CHEBI:60240"/>
    </cofactor>
</comment>
<dbReference type="PANTHER" id="PTHR30636:SF3">
    <property type="entry name" value="UPF0701 PROTEIN YICC"/>
    <property type="match status" value="1"/>
</dbReference>
<dbReference type="AlphaFoldDB" id="A0A1F6SWN5"/>
<dbReference type="InterPro" id="IPR013527">
    <property type="entry name" value="YicC-like_N"/>
</dbReference>
<evidence type="ECO:0000256" key="1">
    <source>
        <dbReference type="ARBA" id="ARBA00001968"/>
    </source>
</evidence>
<reference evidence="8 9" key="1">
    <citation type="journal article" date="2016" name="Nat. Commun.">
        <title>Thousands of microbial genomes shed light on interconnected biogeochemical processes in an aquifer system.</title>
        <authorList>
            <person name="Anantharaman K."/>
            <person name="Brown C.T."/>
            <person name="Hug L.A."/>
            <person name="Sharon I."/>
            <person name="Castelle C.J."/>
            <person name="Probst A.J."/>
            <person name="Thomas B.C."/>
            <person name="Singh A."/>
            <person name="Wilkins M.J."/>
            <person name="Karaoz U."/>
            <person name="Brodie E.L."/>
            <person name="Williams K.H."/>
            <person name="Hubbard S.S."/>
            <person name="Banfield J.F."/>
        </authorList>
    </citation>
    <scope>NUCLEOTIDE SEQUENCE [LARGE SCALE GENOMIC DNA]</scope>
</reference>
<dbReference type="NCBIfam" id="TIGR00255">
    <property type="entry name" value="YicC/YloC family endoribonuclease"/>
    <property type="match status" value="1"/>
</dbReference>
<protein>
    <submittedName>
        <fullName evidence="8">YicC family protein</fullName>
    </submittedName>
</protein>
<dbReference type="EMBL" id="MFSR01000099">
    <property type="protein sequence ID" value="OGI37089.1"/>
    <property type="molecule type" value="Genomic_DNA"/>
</dbReference>
<proteinExistence type="inferred from homology"/>
<evidence type="ECO:0000259" key="7">
    <source>
        <dbReference type="Pfam" id="PF08340"/>
    </source>
</evidence>
<evidence type="ECO:0000259" key="6">
    <source>
        <dbReference type="Pfam" id="PF03755"/>
    </source>
</evidence>
<comment type="caution">
    <text evidence="8">The sequence shown here is derived from an EMBL/GenBank/DDBJ whole genome shotgun (WGS) entry which is preliminary data.</text>
</comment>
<feature type="domain" description="Endoribonuclease YicC-like N-terminal" evidence="6">
    <location>
        <begin position="2"/>
        <end position="153"/>
    </location>
</feature>
<dbReference type="InterPro" id="IPR005229">
    <property type="entry name" value="YicC/YloC-like"/>
</dbReference>
<evidence type="ECO:0000313" key="8">
    <source>
        <dbReference type="EMBL" id="OGI37089.1"/>
    </source>
</evidence>
<evidence type="ECO:0000256" key="4">
    <source>
        <dbReference type="ARBA" id="ARBA00022801"/>
    </source>
</evidence>
<dbReference type="PANTHER" id="PTHR30636">
    <property type="entry name" value="UPF0701 PROTEIN YICC"/>
    <property type="match status" value="1"/>
</dbReference>
<keyword evidence="3" id="KW-0255">Endonuclease</keyword>
<evidence type="ECO:0000313" key="9">
    <source>
        <dbReference type="Proteomes" id="UP000179334"/>
    </source>
</evidence>
<organism evidence="8 9">
    <name type="scientific">Candidatus Muproteobacteria bacterium RBG_16_64_10</name>
    <dbReference type="NCBI Taxonomy" id="1817757"/>
    <lineage>
        <taxon>Bacteria</taxon>
        <taxon>Pseudomonadati</taxon>
        <taxon>Pseudomonadota</taxon>
        <taxon>Candidatus Muproteobacteria</taxon>
    </lineage>
</organism>
<dbReference type="GO" id="GO:0016787">
    <property type="term" value="F:hydrolase activity"/>
    <property type="evidence" value="ECO:0007669"/>
    <property type="project" value="UniProtKB-KW"/>
</dbReference>
<comment type="similarity">
    <text evidence="5">Belongs to the YicC/YloC family.</text>
</comment>